<keyword evidence="1" id="KW-0349">Heme</keyword>
<keyword evidence="5" id="KW-1185">Reference proteome</keyword>
<proteinExistence type="predicted"/>
<dbReference type="InterPro" id="IPR002051">
    <property type="entry name" value="Haem_Oase"/>
</dbReference>
<keyword evidence="3" id="KW-0408">Iron</keyword>
<dbReference type="PANTHER" id="PTHR10720:SF0">
    <property type="entry name" value="HEME OXYGENASE"/>
    <property type="match status" value="1"/>
</dbReference>
<dbReference type="PANTHER" id="PTHR10720">
    <property type="entry name" value="HEME OXYGENASE"/>
    <property type="match status" value="1"/>
</dbReference>
<dbReference type="EMBL" id="JAXIVS010000001">
    <property type="protein sequence ID" value="MDY7225243.1"/>
    <property type="molecule type" value="Genomic_DNA"/>
</dbReference>
<reference evidence="4 5" key="1">
    <citation type="submission" date="2023-12" db="EMBL/GenBank/DDBJ databases">
        <title>the genome sequence of Hyalangium sp. s54d21.</title>
        <authorList>
            <person name="Zhang X."/>
        </authorList>
    </citation>
    <scope>NUCLEOTIDE SEQUENCE [LARGE SCALE GENOMIC DNA]</scope>
    <source>
        <strain evidence="5">s54d21</strain>
    </source>
</reference>
<comment type="caution">
    <text evidence="4">The sequence shown here is derived from an EMBL/GenBank/DDBJ whole genome shotgun (WGS) entry which is preliminary data.</text>
</comment>
<evidence type="ECO:0000313" key="4">
    <source>
        <dbReference type="EMBL" id="MDY7225243.1"/>
    </source>
</evidence>
<dbReference type="CDD" id="cd19165">
    <property type="entry name" value="HemeO"/>
    <property type="match status" value="1"/>
</dbReference>
<dbReference type="RefSeq" id="WP_321543959.1">
    <property type="nucleotide sequence ID" value="NZ_JAXIVS010000001.1"/>
</dbReference>
<evidence type="ECO:0000256" key="3">
    <source>
        <dbReference type="ARBA" id="ARBA00023004"/>
    </source>
</evidence>
<evidence type="ECO:0000256" key="1">
    <source>
        <dbReference type="ARBA" id="ARBA00022617"/>
    </source>
</evidence>
<gene>
    <name evidence="4" type="ORF">SYV04_02575</name>
</gene>
<evidence type="ECO:0000256" key="2">
    <source>
        <dbReference type="ARBA" id="ARBA00022723"/>
    </source>
</evidence>
<dbReference type="PRINTS" id="PR00088">
    <property type="entry name" value="HAEMOXYGNASE"/>
</dbReference>
<dbReference type="Proteomes" id="UP001291309">
    <property type="component" value="Unassembled WGS sequence"/>
</dbReference>
<dbReference type="SUPFAM" id="SSF48613">
    <property type="entry name" value="Heme oxygenase-like"/>
    <property type="match status" value="1"/>
</dbReference>
<sequence length="240" mass="26304">MSGRGHVQSLGPLRLTELLQRTTQEETRAAAGSRFARRLSLGRVDRDGYVRLLSCLQSLYAELEWSLEWNHRHPSVSPFCLPEMWRNELLQDDLRTLLGPSWYERAPRQSAMPWVDRLGLLCDAAPELLAAHAWALYVLDIPGAAAAGAEVARGLGLRGGAGTVFLRHISGLEGTVGRVRILDALDRLSLDTTTRSALLGEARVATGMLRELLAALDRPRLLTLSSREDTTGGAMLDASV</sequence>
<name>A0ABU5GVN3_9BACT</name>
<keyword evidence="2" id="KW-0479">Metal-binding</keyword>
<evidence type="ECO:0000313" key="5">
    <source>
        <dbReference type="Proteomes" id="UP001291309"/>
    </source>
</evidence>
<dbReference type="InterPro" id="IPR016084">
    <property type="entry name" value="Haem_Oase-like_multi-hlx"/>
</dbReference>
<organism evidence="4 5">
    <name type="scientific">Hyalangium rubrum</name>
    <dbReference type="NCBI Taxonomy" id="3103134"/>
    <lineage>
        <taxon>Bacteria</taxon>
        <taxon>Pseudomonadati</taxon>
        <taxon>Myxococcota</taxon>
        <taxon>Myxococcia</taxon>
        <taxon>Myxococcales</taxon>
        <taxon>Cystobacterineae</taxon>
        <taxon>Archangiaceae</taxon>
        <taxon>Hyalangium</taxon>
    </lineage>
</organism>
<dbReference type="InterPro" id="IPR016053">
    <property type="entry name" value="Haem_Oase-like"/>
</dbReference>
<dbReference type="Gene3D" id="1.20.910.10">
    <property type="entry name" value="Heme oxygenase-like"/>
    <property type="match status" value="1"/>
</dbReference>
<protein>
    <submittedName>
        <fullName evidence="4">Biliverdin-producing heme oxygenase</fullName>
    </submittedName>
</protein>
<accession>A0ABU5GVN3</accession>
<dbReference type="Pfam" id="PF01126">
    <property type="entry name" value="Heme_oxygenase"/>
    <property type="match status" value="1"/>
</dbReference>